<evidence type="ECO:0000256" key="1">
    <source>
        <dbReference type="ARBA" id="ARBA00005234"/>
    </source>
</evidence>
<comment type="similarity">
    <text evidence="1">Belongs to the peptidase C48 family.</text>
</comment>
<dbReference type="RefSeq" id="XP_052123690.1">
    <property type="nucleotide sequence ID" value="XM_052267730.1"/>
</dbReference>
<dbReference type="GO" id="GO:0016926">
    <property type="term" value="P:protein desumoylation"/>
    <property type="evidence" value="ECO:0007669"/>
    <property type="project" value="TreeGrafter"/>
</dbReference>
<dbReference type="InterPro" id="IPR038765">
    <property type="entry name" value="Papain-like_cys_pep_sf"/>
</dbReference>
<dbReference type="GeneID" id="113213883"/>
<organism evidence="8 10">
    <name type="scientific">Frankliniella occidentalis</name>
    <name type="common">Western flower thrips</name>
    <name type="synonym">Euthrips occidentalis</name>
    <dbReference type="NCBI Taxonomy" id="133901"/>
    <lineage>
        <taxon>Eukaryota</taxon>
        <taxon>Metazoa</taxon>
        <taxon>Ecdysozoa</taxon>
        <taxon>Arthropoda</taxon>
        <taxon>Hexapoda</taxon>
        <taxon>Insecta</taxon>
        <taxon>Pterygota</taxon>
        <taxon>Neoptera</taxon>
        <taxon>Paraneoptera</taxon>
        <taxon>Thysanoptera</taxon>
        <taxon>Terebrantia</taxon>
        <taxon>Thripoidea</taxon>
        <taxon>Thripidae</taxon>
        <taxon>Frankliniella</taxon>
    </lineage>
</organism>
<keyword evidence="4" id="KW-0788">Thiol protease</keyword>
<dbReference type="PROSITE" id="PS50600">
    <property type="entry name" value="ULP_PROTEASE"/>
    <property type="match status" value="1"/>
</dbReference>
<gene>
    <name evidence="9 10" type="primary">LOC113213883</name>
</gene>
<dbReference type="PANTHER" id="PTHR12606:SF141">
    <property type="entry name" value="GH15225P-RELATED"/>
    <property type="match status" value="1"/>
</dbReference>
<dbReference type="Gene3D" id="3.40.395.10">
    <property type="entry name" value="Adenoviral Proteinase, Chain A"/>
    <property type="match status" value="1"/>
</dbReference>
<dbReference type="OrthoDB" id="1939479at2759"/>
<evidence type="ECO:0000313" key="9">
    <source>
        <dbReference type="RefSeq" id="XP_052123690.1"/>
    </source>
</evidence>
<evidence type="ECO:0000259" key="7">
    <source>
        <dbReference type="PROSITE" id="PS51029"/>
    </source>
</evidence>
<dbReference type="GO" id="GO:0006508">
    <property type="term" value="P:proteolysis"/>
    <property type="evidence" value="ECO:0007669"/>
    <property type="project" value="UniProtKB-KW"/>
</dbReference>
<reference evidence="9 10" key="1">
    <citation type="submission" date="2025-04" db="UniProtKB">
        <authorList>
            <consortium name="RefSeq"/>
        </authorList>
    </citation>
    <scope>IDENTIFICATION</scope>
    <source>
        <tissue evidence="9 10">Whole organism</tissue>
    </source>
</reference>
<dbReference type="InterPro" id="IPR006578">
    <property type="entry name" value="MADF-dom"/>
</dbReference>
<evidence type="ECO:0000256" key="3">
    <source>
        <dbReference type="ARBA" id="ARBA00022801"/>
    </source>
</evidence>
<keyword evidence="3" id="KW-0378">Hydrolase</keyword>
<evidence type="ECO:0000259" key="6">
    <source>
        <dbReference type="PROSITE" id="PS50600"/>
    </source>
</evidence>
<dbReference type="Pfam" id="PF02902">
    <property type="entry name" value="Peptidase_C48"/>
    <property type="match status" value="1"/>
</dbReference>
<dbReference type="Pfam" id="PF10545">
    <property type="entry name" value="MADF_DNA_bdg"/>
    <property type="match status" value="1"/>
</dbReference>
<dbReference type="RefSeq" id="XP_052123691.1">
    <property type="nucleotide sequence ID" value="XM_052267731.1"/>
</dbReference>
<dbReference type="GO" id="GO:0005634">
    <property type="term" value="C:nucleus"/>
    <property type="evidence" value="ECO:0007669"/>
    <property type="project" value="TreeGrafter"/>
</dbReference>
<evidence type="ECO:0000313" key="10">
    <source>
        <dbReference type="RefSeq" id="XP_052123691.1"/>
    </source>
</evidence>
<keyword evidence="8" id="KW-1185">Reference proteome</keyword>
<dbReference type="InterPro" id="IPR003653">
    <property type="entry name" value="Peptidase_C48_C"/>
</dbReference>
<feature type="region of interest" description="Disordered" evidence="5">
    <location>
        <begin position="296"/>
        <end position="318"/>
    </location>
</feature>
<protein>
    <submittedName>
        <fullName evidence="9 10">Sentrin-specific protease-like</fullName>
    </submittedName>
</protein>
<proteinExistence type="inferred from homology"/>
<dbReference type="SUPFAM" id="SSF54001">
    <property type="entry name" value="Cysteine proteinases"/>
    <property type="match status" value="1"/>
</dbReference>
<dbReference type="SMART" id="SM00595">
    <property type="entry name" value="MADF"/>
    <property type="match status" value="1"/>
</dbReference>
<feature type="domain" description="Ubiquitin-like protease family profile" evidence="6">
    <location>
        <begin position="470"/>
        <end position="625"/>
    </location>
</feature>
<evidence type="ECO:0000256" key="2">
    <source>
        <dbReference type="ARBA" id="ARBA00022670"/>
    </source>
</evidence>
<dbReference type="KEGG" id="foc:113213883"/>
<name>A0A9C6WW49_FRAOC</name>
<evidence type="ECO:0000256" key="5">
    <source>
        <dbReference type="SAM" id="MobiDB-lite"/>
    </source>
</evidence>
<evidence type="ECO:0000256" key="4">
    <source>
        <dbReference type="ARBA" id="ARBA00022807"/>
    </source>
</evidence>
<feature type="domain" description="MADF" evidence="7">
    <location>
        <begin position="18"/>
        <end position="114"/>
    </location>
</feature>
<evidence type="ECO:0000313" key="8">
    <source>
        <dbReference type="Proteomes" id="UP000504606"/>
    </source>
</evidence>
<keyword evidence="2" id="KW-0645">Protease</keyword>
<feature type="compositionally biased region" description="Polar residues" evidence="5">
    <location>
        <begin position="122"/>
        <end position="134"/>
    </location>
</feature>
<accession>A0A9C6WW49</accession>
<dbReference type="PANTHER" id="PTHR12606">
    <property type="entry name" value="SENTRIN/SUMO-SPECIFIC PROTEASE"/>
    <property type="match status" value="1"/>
</dbReference>
<dbReference type="AlphaFoldDB" id="A0A9C6WW49"/>
<dbReference type="Proteomes" id="UP000504606">
    <property type="component" value="Unplaced"/>
</dbReference>
<feature type="region of interest" description="Disordered" evidence="5">
    <location>
        <begin position="119"/>
        <end position="141"/>
    </location>
</feature>
<dbReference type="PROSITE" id="PS51029">
    <property type="entry name" value="MADF"/>
    <property type="match status" value="1"/>
</dbReference>
<dbReference type="GO" id="GO:0016929">
    <property type="term" value="F:deSUMOylase activity"/>
    <property type="evidence" value="ECO:0007669"/>
    <property type="project" value="TreeGrafter"/>
</dbReference>
<sequence>MGTKRERNAPKGYLNSPGLISVVSKYPVLWDFINHPNYTNSAARDAAWEKVAERFLDATPQECQTKWQSIKRALANSRRRQRIYEYSGAPADSKRKCRPYKYCKNLSFLDSLKLEEEDVQDGTMSGSENDTGLSGSDMEGSSLLSTETEHTLSIHEVSTALDEAGSSEELTTVIPNKAFLPFKNLQQNSQDYTPQQNGLFMAFKLEQALNKQQKQGRPKNGKVNPHIKEDLKTPIKKNKTIQNSREVEDYLDTTQEMSENDKENSPLKSPIVVVKQKKNKKKISPKIVLVEQPSIVSGGESDSEEEEPSNKLAKKIKVSKEREKRRELQTLKIKEKVKLASIKNNPKKEKNQGITTPKINEDQEDITDILMQLAKPEDPHTQLGLYLGDRIKNLSPKPRGQFVAKIMVMLAQYEEGDVPDRKEEKEKEQGSVKVNKCLARPHFSAEEEAALVQLFNTQASSTAVASIKSIQVTVTDFHTLKNGEWLNDMVINAYFELIAAKFELVCSLSSFFYEDLLNENKDSMGLAKNVPLFSFKKILIPICKKKNHWVLTVVDMENKNIRYYDSMNGQDIHCPSKILSYLELRKDGDFEDIDISQWSANHVLAPRQMNGYDCGVFVCAYARYEAEGAVMNFSQKDMPHYRKMIGLSILSGELH</sequence>